<reference evidence="2 3" key="1">
    <citation type="submission" date="2017-04" db="EMBL/GenBank/DDBJ databases">
        <authorList>
            <person name="Criscuolo A."/>
        </authorList>
    </citation>
    <scope>NUCLEOTIDE SEQUENCE [LARGE SCALE GENOMIC DNA]</scope>
    <source>
        <strain evidence="2">16-00174</strain>
    </source>
</reference>
<proteinExistence type="predicted"/>
<name>A0A7D8H464_9BACI</name>
<evidence type="ECO:0000313" key="3">
    <source>
        <dbReference type="Proteomes" id="UP000194422"/>
    </source>
</evidence>
<evidence type="ECO:0000256" key="1">
    <source>
        <dbReference type="SAM" id="Phobius"/>
    </source>
</evidence>
<gene>
    <name evidence="2" type="ORF">BACERE00174_01214</name>
</gene>
<protein>
    <submittedName>
        <fullName evidence="2">Uncharacterized protein</fullName>
    </submittedName>
</protein>
<keyword evidence="1" id="KW-0812">Transmembrane</keyword>
<accession>A0A7D8H464</accession>
<dbReference type="EMBL" id="FWYW01000053">
    <property type="protein sequence ID" value="SMD74398.1"/>
    <property type="molecule type" value="Genomic_DNA"/>
</dbReference>
<dbReference type="Proteomes" id="UP000194422">
    <property type="component" value="Unassembled WGS sequence"/>
</dbReference>
<comment type="caution">
    <text evidence="2">The sequence shown here is derived from an EMBL/GenBank/DDBJ whole genome shotgun (WGS) entry which is preliminary data.</text>
</comment>
<evidence type="ECO:0000313" key="2">
    <source>
        <dbReference type="EMBL" id="SMD74398.1"/>
    </source>
</evidence>
<keyword evidence="1" id="KW-1133">Transmembrane helix</keyword>
<keyword evidence="1" id="KW-0472">Membrane</keyword>
<feature type="transmembrane region" description="Helical" evidence="1">
    <location>
        <begin position="45"/>
        <end position="65"/>
    </location>
</feature>
<dbReference type="AlphaFoldDB" id="A0A7D8H464"/>
<organism evidence="2 3">
    <name type="scientific">Bacillus paranthracis</name>
    <dbReference type="NCBI Taxonomy" id="2026186"/>
    <lineage>
        <taxon>Bacteria</taxon>
        <taxon>Bacillati</taxon>
        <taxon>Bacillota</taxon>
        <taxon>Bacilli</taxon>
        <taxon>Bacillales</taxon>
        <taxon>Bacillaceae</taxon>
        <taxon>Bacillus</taxon>
        <taxon>Bacillus cereus group</taxon>
    </lineage>
</organism>
<sequence length="91" mass="9801">MLTTCTRKVTFIKSPAIISPIGIPFAGFTPGNKTPPTRTLSSINIVLFGVGSVKMIFVAVVFPIFSNKTVYVKNEFPGAMSENSRSTLFVA</sequence>